<dbReference type="FunFam" id="3.40.50.880:FF:000033">
    <property type="entry name" value="Glutamine amidotransferase class-I"/>
    <property type="match status" value="1"/>
</dbReference>
<dbReference type="STRING" id="43775.SAMN04489760_106109"/>
<gene>
    <name evidence="2" type="ORF">SAMN04489760_106109</name>
</gene>
<evidence type="ECO:0000313" key="2">
    <source>
        <dbReference type="EMBL" id="SEM19892.1"/>
    </source>
</evidence>
<dbReference type="InterPro" id="IPR029062">
    <property type="entry name" value="Class_I_gatase-like"/>
</dbReference>
<evidence type="ECO:0000259" key="1">
    <source>
        <dbReference type="Pfam" id="PF00117"/>
    </source>
</evidence>
<protein>
    <submittedName>
        <fullName evidence="2">GMP synthase-Glutamine amidotransferase</fullName>
    </submittedName>
</protein>
<dbReference type="Pfam" id="PF00117">
    <property type="entry name" value="GATase"/>
    <property type="match status" value="1"/>
</dbReference>
<keyword evidence="2" id="KW-0808">Transferase</keyword>
<dbReference type="PANTHER" id="PTHR42695:SF5">
    <property type="entry name" value="GLUTAMINE AMIDOTRANSFERASE YLR126C-RELATED"/>
    <property type="match status" value="1"/>
</dbReference>
<sequence length="234" mass="26058">MRAHVLQHVPFEGLGSIETWLKTAGYEITKTPFFQAASLPNPDDIDFLIIMGGPMSVNDEDEYPWLLKEKRFIRRCIEEGKSVLGICLGAQLITSALGARIYKNSAKEIGWFPIKAVPSIEGAVFRFPPVTEVFHWHGETFDLPSGAILLARSEGCENQAFQLGRSVIGLQFHLETTPESARQIVEHCRNELIPAAYVQSEDAILAASPEKYGAINNLMSRLLSFLQNSNRQPS</sequence>
<dbReference type="PANTHER" id="PTHR42695">
    <property type="entry name" value="GLUTAMINE AMIDOTRANSFERASE YLR126C-RELATED"/>
    <property type="match status" value="1"/>
</dbReference>
<dbReference type="AlphaFoldDB" id="A0A1H7WE73"/>
<dbReference type="CDD" id="cd01741">
    <property type="entry name" value="GATase1_1"/>
    <property type="match status" value="1"/>
</dbReference>
<dbReference type="EMBL" id="FOBS01000006">
    <property type="protein sequence ID" value="SEM19892.1"/>
    <property type="molecule type" value="Genomic_DNA"/>
</dbReference>
<dbReference type="GO" id="GO:0005829">
    <property type="term" value="C:cytosol"/>
    <property type="evidence" value="ECO:0007669"/>
    <property type="project" value="TreeGrafter"/>
</dbReference>
<dbReference type="OrthoDB" id="9813383at2"/>
<dbReference type="Proteomes" id="UP000198744">
    <property type="component" value="Unassembled WGS sequence"/>
</dbReference>
<name>A0A1H7WE73_9BACT</name>
<feature type="domain" description="Glutamine amidotransferase" evidence="1">
    <location>
        <begin position="25"/>
        <end position="181"/>
    </location>
</feature>
<evidence type="ECO:0000313" key="3">
    <source>
        <dbReference type="Proteomes" id="UP000198744"/>
    </source>
</evidence>
<keyword evidence="3" id="KW-1185">Reference proteome</keyword>
<proteinExistence type="predicted"/>
<dbReference type="Gene3D" id="3.40.50.880">
    <property type="match status" value="1"/>
</dbReference>
<reference evidence="2 3" key="1">
    <citation type="submission" date="2016-10" db="EMBL/GenBank/DDBJ databases">
        <authorList>
            <person name="de Groot N.N."/>
        </authorList>
    </citation>
    <scope>NUCLEOTIDE SEQUENCE [LARGE SCALE GENOMIC DNA]</scope>
    <source>
        <strain evidence="2 3">DSM 8423</strain>
    </source>
</reference>
<dbReference type="InterPro" id="IPR017926">
    <property type="entry name" value="GATASE"/>
</dbReference>
<dbReference type="InterPro" id="IPR044992">
    <property type="entry name" value="ChyE-like"/>
</dbReference>
<dbReference type="GO" id="GO:0016740">
    <property type="term" value="F:transferase activity"/>
    <property type="evidence" value="ECO:0007669"/>
    <property type="project" value="UniProtKB-KW"/>
</dbReference>
<dbReference type="SUPFAM" id="SSF52317">
    <property type="entry name" value="Class I glutamine amidotransferase-like"/>
    <property type="match status" value="1"/>
</dbReference>
<accession>A0A1H7WE73</accession>
<dbReference type="RefSeq" id="WP_093882813.1">
    <property type="nucleotide sequence ID" value="NZ_FOBS01000006.1"/>
</dbReference>
<dbReference type="PROSITE" id="PS51273">
    <property type="entry name" value="GATASE_TYPE_1"/>
    <property type="match status" value="1"/>
</dbReference>
<keyword evidence="2" id="KW-0315">Glutamine amidotransferase</keyword>
<organism evidence="2 3">
    <name type="scientific">Syntrophus gentianae</name>
    <dbReference type="NCBI Taxonomy" id="43775"/>
    <lineage>
        <taxon>Bacteria</taxon>
        <taxon>Pseudomonadati</taxon>
        <taxon>Thermodesulfobacteriota</taxon>
        <taxon>Syntrophia</taxon>
        <taxon>Syntrophales</taxon>
        <taxon>Syntrophaceae</taxon>
        <taxon>Syntrophus</taxon>
    </lineage>
</organism>